<dbReference type="Proteomes" id="UP000060487">
    <property type="component" value="Unassembled WGS sequence"/>
</dbReference>
<comment type="similarity">
    <text evidence="1">Belongs to the iron-containing alcohol dehydrogenase family.</text>
</comment>
<evidence type="ECO:0000256" key="2">
    <source>
        <dbReference type="ARBA" id="ARBA00023002"/>
    </source>
</evidence>
<dbReference type="RefSeq" id="WP_085051698.1">
    <property type="nucleotide sequence ID" value="NZ_LNQR01000034.1"/>
</dbReference>
<reference evidence="5 6" key="1">
    <citation type="submission" date="2015-11" db="EMBL/GenBank/DDBJ databases">
        <authorList>
            <person name="Lin W."/>
        </authorList>
    </citation>
    <scope>NUCLEOTIDE SEQUENCE [LARGE SCALE GENOMIC DNA]</scope>
    <source>
        <strain evidence="5 6">HCH-1</strain>
    </source>
</reference>
<dbReference type="GO" id="GO:0016491">
    <property type="term" value="F:oxidoreductase activity"/>
    <property type="evidence" value="ECO:0007669"/>
    <property type="project" value="UniProtKB-KW"/>
</dbReference>
<feature type="domain" description="Fe-containing alcohol dehydrogenase-like C-terminal" evidence="4">
    <location>
        <begin position="203"/>
        <end position="397"/>
    </location>
</feature>
<dbReference type="Gene3D" id="3.40.50.1970">
    <property type="match status" value="1"/>
</dbReference>
<dbReference type="PANTHER" id="PTHR11496">
    <property type="entry name" value="ALCOHOL DEHYDROGENASE"/>
    <property type="match status" value="1"/>
</dbReference>
<dbReference type="PANTHER" id="PTHR11496:SF102">
    <property type="entry name" value="ALCOHOL DEHYDROGENASE 4"/>
    <property type="match status" value="1"/>
</dbReference>
<proteinExistence type="inferred from homology"/>
<evidence type="ECO:0000313" key="5">
    <source>
        <dbReference type="EMBL" id="KWT90968.1"/>
    </source>
</evidence>
<dbReference type="InterPro" id="IPR039697">
    <property type="entry name" value="Alcohol_dehydrogenase_Fe"/>
</dbReference>
<organism evidence="5 6">
    <name type="scientific">Candidatus Magnetominusculus xianensis</name>
    <dbReference type="NCBI Taxonomy" id="1748249"/>
    <lineage>
        <taxon>Bacteria</taxon>
        <taxon>Pseudomonadati</taxon>
        <taxon>Nitrospirota</taxon>
        <taxon>Nitrospiria</taxon>
        <taxon>Nitrospirales</taxon>
        <taxon>Nitrospiraceae</taxon>
        <taxon>Candidatus Magnetominusculus</taxon>
    </lineage>
</organism>
<dbReference type="Pfam" id="PF25137">
    <property type="entry name" value="ADH_Fe_C"/>
    <property type="match status" value="1"/>
</dbReference>
<dbReference type="Gene3D" id="1.20.1090.10">
    <property type="entry name" value="Dehydroquinate synthase-like - alpha domain"/>
    <property type="match status" value="1"/>
</dbReference>
<dbReference type="InterPro" id="IPR001670">
    <property type="entry name" value="ADH_Fe/GldA"/>
</dbReference>
<feature type="domain" description="Alcohol dehydrogenase iron-type/glycerol dehydrogenase GldA" evidence="3">
    <location>
        <begin position="19"/>
        <end position="191"/>
    </location>
</feature>
<dbReference type="Pfam" id="PF00465">
    <property type="entry name" value="Fe-ADH"/>
    <property type="match status" value="1"/>
</dbReference>
<gene>
    <name evidence="5" type="ORF">ASN18_1052</name>
</gene>
<dbReference type="CDD" id="cd08183">
    <property type="entry name" value="Fe-ADH-like"/>
    <property type="match status" value="1"/>
</dbReference>
<sequence>MSSTTNEVVIPQTFNFAKPPAVYFGAGVFDTLPKVISRLGKTVLIVTGAASLKKTGRLDSLLSSLKKDGIRFYIFQIHTEPSPEMVDAAVAEFRNYGVDVVVGIGGGSVIDGAKAISAMLPLGESVLNYLEGVGRPEAHSGIKIPFAAVPTTSGTGSEATKNAVLSRVGPEGFKKSLRHDNFVPDIALIDPALTLSCPPDVSAACAMDAFTQLMESYVSVKASPMTDSLAIGAIRLAIDNLEYSCTAGAGDIRARSAMAYASAISGITLANAGLGVVHGLASSIGACFNIPHGVVCGTLVGAATTANIKAMRATDSAAIQKYADIGCLITGEKDTNTAPDALDALIETLNGWTEKLKMQRLGSYGITQDHLDKLAAGASNKESPVKLSKDEIKSILYERL</sequence>
<evidence type="ECO:0000313" key="6">
    <source>
        <dbReference type="Proteomes" id="UP000060487"/>
    </source>
</evidence>
<evidence type="ECO:0000256" key="1">
    <source>
        <dbReference type="ARBA" id="ARBA00007358"/>
    </source>
</evidence>
<dbReference type="InterPro" id="IPR056798">
    <property type="entry name" value="ADH_Fe_C"/>
</dbReference>
<accession>A0ABR5SI45</accession>
<dbReference type="EMBL" id="LNQR01000034">
    <property type="protein sequence ID" value="KWT90968.1"/>
    <property type="molecule type" value="Genomic_DNA"/>
</dbReference>
<comment type="caution">
    <text evidence="5">The sequence shown here is derived from an EMBL/GenBank/DDBJ whole genome shotgun (WGS) entry which is preliminary data.</text>
</comment>
<protein>
    <submittedName>
        <fullName evidence="5">Alcohol dehydrogenase</fullName>
        <ecNumber evidence="5">1.1.-.-</ecNumber>
    </submittedName>
</protein>
<evidence type="ECO:0000259" key="3">
    <source>
        <dbReference type="Pfam" id="PF00465"/>
    </source>
</evidence>
<keyword evidence="6" id="KW-1185">Reference proteome</keyword>
<dbReference type="EC" id="1.1.-.-" evidence="5"/>
<keyword evidence="2 5" id="KW-0560">Oxidoreductase</keyword>
<name>A0ABR5SI45_9BACT</name>
<dbReference type="SUPFAM" id="SSF56796">
    <property type="entry name" value="Dehydroquinate synthase-like"/>
    <property type="match status" value="1"/>
</dbReference>
<evidence type="ECO:0000259" key="4">
    <source>
        <dbReference type="Pfam" id="PF25137"/>
    </source>
</evidence>